<sequence>MTFKKTASSPLEIQLQQIASNYGFSPKVLSVNGLVFEMEDLAAFSLADKYGDKIDDIPDMIWDEIIRILSALYEVEGIEYIDITPYNFIETQGKVWIIDFGHAFYTTEAKKPTNWFLREVLDSNEKGWNPDFA</sequence>
<feature type="domain" description="RIO-type" evidence="9">
    <location>
        <begin position="26"/>
        <end position="108"/>
    </location>
</feature>
<dbReference type="EMBL" id="MN739107">
    <property type="protein sequence ID" value="QHS89218.1"/>
    <property type="molecule type" value="Genomic_DNA"/>
</dbReference>
<evidence type="ECO:0000256" key="7">
    <source>
        <dbReference type="ARBA" id="ARBA00047899"/>
    </source>
</evidence>
<evidence type="ECO:0000256" key="5">
    <source>
        <dbReference type="ARBA" id="ARBA00022777"/>
    </source>
</evidence>
<protein>
    <recommendedName>
        <fullName evidence="1">non-specific serine/threonine protein kinase</fullName>
        <ecNumber evidence="1">2.7.11.1</ecNumber>
    </recommendedName>
</protein>
<comment type="catalytic activity">
    <reaction evidence="7">
        <text>L-threonyl-[protein] + ATP = O-phospho-L-threonyl-[protein] + ADP + H(+)</text>
        <dbReference type="Rhea" id="RHEA:46608"/>
        <dbReference type="Rhea" id="RHEA-COMP:11060"/>
        <dbReference type="Rhea" id="RHEA-COMP:11605"/>
        <dbReference type="ChEBI" id="CHEBI:15378"/>
        <dbReference type="ChEBI" id="CHEBI:30013"/>
        <dbReference type="ChEBI" id="CHEBI:30616"/>
        <dbReference type="ChEBI" id="CHEBI:61977"/>
        <dbReference type="ChEBI" id="CHEBI:456216"/>
        <dbReference type="EC" id="2.7.11.1"/>
    </reaction>
</comment>
<dbReference type="SUPFAM" id="SSF56112">
    <property type="entry name" value="Protein kinase-like (PK-like)"/>
    <property type="match status" value="1"/>
</dbReference>
<comment type="catalytic activity">
    <reaction evidence="8">
        <text>L-seryl-[protein] + ATP = O-phospho-L-seryl-[protein] + ADP + H(+)</text>
        <dbReference type="Rhea" id="RHEA:17989"/>
        <dbReference type="Rhea" id="RHEA-COMP:9863"/>
        <dbReference type="Rhea" id="RHEA-COMP:11604"/>
        <dbReference type="ChEBI" id="CHEBI:15378"/>
        <dbReference type="ChEBI" id="CHEBI:29999"/>
        <dbReference type="ChEBI" id="CHEBI:30616"/>
        <dbReference type="ChEBI" id="CHEBI:83421"/>
        <dbReference type="ChEBI" id="CHEBI:456216"/>
        <dbReference type="EC" id="2.7.11.1"/>
    </reaction>
</comment>
<evidence type="ECO:0000256" key="4">
    <source>
        <dbReference type="ARBA" id="ARBA00022741"/>
    </source>
</evidence>
<dbReference type="EC" id="2.7.11.1" evidence="1"/>
<evidence type="ECO:0000256" key="6">
    <source>
        <dbReference type="ARBA" id="ARBA00022840"/>
    </source>
</evidence>
<dbReference type="GO" id="GO:0005524">
    <property type="term" value="F:ATP binding"/>
    <property type="evidence" value="ECO:0007669"/>
    <property type="project" value="UniProtKB-KW"/>
</dbReference>
<evidence type="ECO:0000256" key="8">
    <source>
        <dbReference type="ARBA" id="ARBA00048679"/>
    </source>
</evidence>
<dbReference type="Pfam" id="PF01163">
    <property type="entry name" value="RIO1"/>
    <property type="match status" value="1"/>
</dbReference>
<keyword evidence="2" id="KW-0723">Serine/threonine-protein kinase</keyword>
<keyword evidence="5" id="KW-0418">Kinase</keyword>
<dbReference type="InterPro" id="IPR018934">
    <property type="entry name" value="RIO_dom"/>
</dbReference>
<evidence type="ECO:0000313" key="10">
    <source>
        <dbReference type="EMBL" id="QHS89218.1"/>
    </source>
</evidence>
<evidence type="ECO:0000256" key="2">
    <source>
        <dbReference type="ARBA" id="ARBA00022527"/>
    </source>
</evidence>
<dbReference type="GO" id="GO:0004674">
    <property type="term" value="F:protein serine/threonine kinase activity"/>
    <property type="evidence" value="ECO:0007669"/>
    <property type="project" value="UniProtKB-KW"/>
</dbReference>
<keyword evidence="3" id="KW-0808">Transferase</keyword>
<dbReference type="AlphaFoldDB" id="A0A6C0BCK5"/>
<evidence type="ECO:0000259" key="9">
    <source>
        <dbReference type="Pfam" id="PF01163"/>
    </source>
</evidence>
<keyword evidence="6" id="KW-0067">ATP-binding</keyword>
<name>A0A6C0BCK5_9ZZZZ</name>
<evidence type="ECO:0000256" key="3">
    <source>
        <dbReference type="ARBA" id="ARBA00022679"/>
    </source>
</evidence>
<proteinExistence type="predicted"/>
<evidence type="ECO:0000256" key="1">
    <source>
        <dbReference type="ARBA" id="ARBA00012513"/>
    </source>
</evidence>
<accession>A0A6C0BCK5</accession>
<dbReference type="Gene3D" id="1.10.510.10">
    <property type="entry name" value="Transferase(Phosphotransferase) domain 1"/>
    <property type="match status" value="1"/>
</dbReference>
<organism evidence="10">
    <name type="scientific">viral metagenome</name>
    <dbReference type="NCBI Taxonomy" id="1070528"/>
    <lineage>
        <taxon>unclassified sequences</taxon>
        <taxon>metagenomes</taxon>
        <taxon>organismal metagenomes</taxon>
    </lineage>
</organism>
<dbReference type="InterPro" id="IPR011009">
    <property type="entry name" value="Kinase-like_dom_sf"/>
</dbReference>
<keyword evidence="4" id="KW-0547">Nucleotide-binding</keyword>
<reference evidence="10" key="1">
    <citation type="journal article" date="2020" name="Nature">
        <title>Giant virus diversity and host interactions through global metagenomics.</title>
        <authorList>
            <person name="Schulz F."/>
            <person name="Roux S."/>
            <person name="Paez-Espino D."/>
            <person name="Jungbluth S."/>
            <person name="Walsh D.A."/>
            <person name="Denef V.J."/>
            <person name="McMahon K.D."/>
            <person name="Konstantinidis K.T."/>
            <person name="Eloe-Fadrosh E.A."/>
            <person name="Kyrpides N.C."/>
            <person name="Woyke T."/>
        </authorList>
    </citation>
    <scope>NUCLEOTIDE SEQUENCE</scope>
    <source>
        <strain evidence="10">GVMAG-M-3300010158-60</strain>
    </source>
</reference>